<sequence>MDELSAAELDELSDAIGLPVDDAEMDDLVATVATLREDLDEVDALPTAGTVSVSERRWSPPESNPYNAVSRWCDVPPTADHSGELSGVEVGLKEIIAVAGVPMECGSGAMAGYVPRRDATVVDRLREAGATVTATLALDEFAGSASGTTGVDGPIRNPHDPDRTAGGSSGGSAVAVATDDVDVALGTDTGGSVRIPASFCGVVGLKPSYGLVPLTGVGENTYTLDHVGTFADSVETTARVLDVLAGRGEADPASLQAAGRAGYRVGNYEEAAGTGSVGEVTVGVLEEGFGDGVSAAVADHTRATVDGLDAEGVAVESVSVEHFAAGRAVKNLLSLTELATLWRDGGVPYRRASVVDDGYRAGFAARSRASGRRLSTWYKSKLLAGAALVERDHGLRYGRAQAARDLLAREVADALDGVDCLLLPTMPETAPHLDDAPSPDFDYARNTRLANVTRVPAITLPNGTVDGLPVGLQLVAGEFEERTLLRVASHLEPRLG</sequence>
<feature type="region of interest" description="Disordered" evidence="1">
    <location>
        <begin position="147"/>
        <end position="172"/>
    </location>
</feature>
<comment type="caution">
    <text evidence="3">The sequence shown here is derived from an EMBL/GenBank/DDBJ whole genome shotgun (WGS) entry which is preliminary data.</text>
</comment>
<gene>
    <name evidence="3" type="ORF">ACFPYI_19795</name>
</gene>
<name>A0ABD5RSQ4_9EURY</name>
<dbReference type="RefSeq" id="WP_247420601.1">
    <property type="nucleotide sequence ID" value="NZ_JALLGW010000003.1"/>
</dbReference>
<protein>
    <submittedName>
        <fullName evidence="3">Amidase</fullName>
    </submittedName>
</protein>
<dbReference type="InterPro" id="IPR020556">
    <property type="entry name" value="Amidase_CS"/>
</dbReference>
<dbReference type="Gene3D" id="3.90.1300.10">
    <property type="entry name" value="Amidase signature (AS) domain"/>
    <property type="match status" value="1"/>
</dbReference>
<dbReference type="EMBL" id="JBHSQH010000002">
    <property type="protein sequence ID" value="MFC5973578.1"/>
    <property type="molecule type" value="Genomic_DNA"/>
</dbReference>
<dbReference type="Pfam" id="PF01425">
    <property type="entry name" value="Amidase"/>
    <property type="match status" value="1"/>
</dbReference>
<keyword evidence="4" id="KW-1185">Reference proteome</keyword>
<dbReference type="InterPro" id="IPR023631">
    <property type="entry name" value="Amidase_dom"/>
</dbReference>
<reference evidence="3 4" key="1">
    <citation type="journal article" date="2019" name="Int. J. Syst. Evol. Microbiol.">
        <title>The Global Catalogue of Microorganisms (GCM) 10K type strain sequencing project: providing services to taxonomists for standard genome sequencing and annotation.</title>
        <authorList>
            <consortium name="The Broad Institute Genomics Platform"/>
            <consortium name="The Broad Institute Genome Sequencing Center for Infectious Disease"/>
            <person name="Wu L."/>
            <person name="Ma J."/>
        </authorList>
    </citation>
    <scope>NUCLEOTIDE SEQUENCE [LARGE SCALE GENOMIC DNA]</scope>
    <source>
        <strain evidence="3 4">CGMCC 1.12543</strain>
    </source>
</reference>
<proteinExistence type="predicted"/>
<dbReference type="PANTHER" id="PTHR11895">
    <property type="entry name" value="TRANSAMIDASE"/>
    <property type="match status" value="1"/>
</dbReference>
<dbReference type="InterPro" id="IPR036928">
    <property type="entry name" value="AS_sf"/>
</dbReference>
<dbReference type="InterPro" id="IPR000120">
    <property type="entry name" value="Amidase"/>
</dbReference>
<dbReference type="PANTHER" id="PTHR11895:SF170">
    <property type="entry name" value="AMIDASE"/>
    <property type="match status" value="1"/>
</dbReference>
<evidence type="ECO:0000313" key="4">
    <source>
        <dbReference type="Proteomes" id="UP001596099"/>
    </source>
</evidence>
<accession>A0ABD5RSQ4</accession>
<dbReference type="AlphaFoldDB" id="A0ABD5RSQ4"/>
<dbReference type="SUPFAM" id="SSF75304">
    <property type="entry name" value="Amidase signature (AS) enzymes"/>
    <property type="match status" value="1"/>
</dbReference>
<evidence type="ECO:0000256" key="1">
    <source>
        <dbReference type="SAM" id="MobiDB-lite"/>
    </source>
</evidence>
<dbReference type="Proteomes" id="UP001596099">
    <property type="component" value="Unassembled WGS sequence"/>
</dbReference>
<evidence type="ECO:0000313" key="3">
    <source>
        <dbReference type="EMBL" id="MFC5973578.1"/>
    </source>
</evidence>
<feature type="domain" description="Amidase" evidence="2">
    <location>
        <begin position="80"/>
        <end position="485"/>
    </location>
</feature>
<evidence type="ECO:0000259" key="2">
    <source>
        <dbReference type="Pfam" id="PF01425"/>
    </source>
</evidence>
<organism evidence="3 4">
    <name type="scientific">Halomarina salina</name>
    <dbReference type="NCBI Taxonomy" id="1872699"/>
    <lineage>
        <taxon>Archaea</taxon>
        <taxon>Methanobacteriati</taxon>
        <taxon>Methanobacteriota</taxon>
        <taxon>Stenosarchaea group</taxon>
        <taxon>Halobacteria</taxon>
        <taxon>Halobacteriales</taxon>
        <taxon>Natronomonadaceae</taxon>
        <taxon>Halomarina</taxon>
    </lineage>
</organism>
<dbReference type="PROSITE" id="PS00571">
    <property type="entry name" value="AMIDASES"/>
    <property type="match status" value="1"/>
</dbReference>